<dbReference type="SUPFAM" id="SSF53041">
    <property type="entry name" value="Resolvase-like"/>
    <property type="match status" value="1"/>
</dbReference>
<dbReference type="CDD" id="cd00569">
    <property type="entry name" value="HTH_Hin_like"/>
    <property type="match status" value="1"/>
</dbReference>
<evidence type="ECO:0000313" key="8">
    <source>
        <dbReference type="EMBL" id="NDK90408.1"/>
    </source>
</evidence>
<keyword evidence="4" id="KW-0233">DNA recombination</keyword>
<dbReference type="InterPro" id="IPR009057">
    <property type="entry name" value="Homeodomain-like_sf"/>
</dbReference>
<dbReference type="AlphaFoldDB" id="A0A7K3LQB1"/>
<dbReference type="PROSITE" id="PS00397">
    <property type="entry name" value="RECOMBINASES_1"/>
    <property type="match status" value="1"/>
</dbReference>
<dbReference type="EMBL" id="JAADZU010000037">
    <property type="protein sequence ID" value="NDK90408.1"/>
    <property type="molecule type" value="Genomic_DNA"/>
</dbReference>
<evidence type="ECO:0000313" key="9">
    <source>
        <dbReference type="Proteomes" id="UP000466307"/>
    </source>
</evidence>
<dbReference type="SUPFAM" id="SSF46689">
    <property type="entry name" value="Homeodomain-like"/>
    <property type="match status" value="1"/>
</dbReference>
<comment type="caution">
    <text evidence="8">The sequence shown here is derived from an EMBL/GenBank/DDBJ whole genome shotgun (WGS) entry which is preliminary data.</text>
</comment>
<evidence type="ECO:0000256" key="3">
    <source>
        <dbReference type="ARBA" id="ARBA00023125"/>
    </source>
</evidence>
<gene>
    <name evidence="8" type="ORF">GYA93_12585</name>
</gene>
<name>A0A7K3LQB1_9ACTN</name>
<accession>A0A7K3LQB1</accession>
<dbReference type="InterPro" id="IPR050639">
    <property type="entry name" value="SSR_resolvase"/>
</dbReference>
<dbReference type="InterPro" id="IPR006119">
    <property type="entry name" value="Resolv_N"/>
</dbReference>
<dbReference type="InterPro" id="IPR006118">
    <property type="entry name" value="Recombinase_CS"/>
</dbReference>
<dbReference type="PROSITE" id="PS51736">
    <property type="entry name" value="RECOMBINASES_3"/>
    <property type="match status" value="1"/>
</dbReference>
<evidence type="ECO:0000256" key="6">
    <source>
        <dbReference type="PROSITE-ProRule" id="PRU10137"/>
    </source>
</evidence>
<feature type="active site" description="O-(5'-phospho-DNA)-serine intermediate" evidence="5 6">
    <location>
        <position position="12"/>
    </location>
</feature>
<dbReference type="Gene3D" id="3.40.50.1390">
    <property type="entry name" value="Resolvase, N-terminal catalytic domain"/>
    <property type="match status" value="1"/>
</dbReference>
<keyword evidence="9" id="KW-1185">Reference proteome</keyword>
<evidence type="ECO:0000256" key="4">
    <source>
        <dbReference type="ARBA" id="ARBA00023172"/>
    </source>
</evidence>
<protein>
    <submittedName>
        <fullName evidence="8">Recombinase family protein</fullName>
    </submittedName>
</protein>
<dbReference type="PANTHER" id="PTHR30461">
    <property type="entry name" value="DNA-INVERTASE FROM LAMBDOID PROPHAGE"/>
    <property type="match status" value="1"/>
</dbReference>
<reference evidence="8 9" key="1">
    <citation type="submission" date="2020-01" db="EMBL/GenBank/DDBJ databases">
        <title>Investigation of new actinobacteria for the biodesulphurisation of diesel fuel.</title>
        <authorList>
            <person name="Athi Narayanan S.M."/>
        </authorList>
    </citation>
    <scope>NUCLEOTIDE SEQUENCE [LARGE SCALE GENOMIC DNA]</scope>
    <source>
        <strain evidence="8 9">213E</strain>
    </source>
</reference>
<dbReference type="CDD" id="cd03768">
    <property type="entry name" value="SR_ResInv"/>
    <property type="match status" value="1"/>
</dbReference>
<evidence type="ECO:0000256" key="1">
    <source>
        <dbReference type="ARBA" id="ARBA00009913"/>
    </source>
</evidence>
<organism evidence="8 9">
    <name type="scientific">Gordonia desulfuricans</name>
    <dbReference type="NCBI Taxonomy" id="89051"/>
    <lineage>
        <taxon>Bacteria</taxon>
        <taxon>Bacillati</taxon>
        <taxon>Actinomycetota</taxon>
        <taxon>Actinomycetes</taxon>
        <taxon>Mycobacteriales</taxon>
        <taxon>Gordoniaceae</taxon>
        <taxon>Gordonia</taxon>
    </lineage>
</organism>
<dbReference type="Pfam" id="PF02796">
    <property type="entry name" value="HTH_7"/>
    <property type="match status" value="1"/>
</dbReference>
<dbReference type="InterPro" id="IPR036162">
    <property type="entry name" value="Resolvase-like_N_sf"/>
</dbReference>
<dbReference type="PANTHER" id="PTHR30461:SF26">
    <property type="entry name" value="RESOLVASE HOMOLOG YNEB"/>
    <property type="match status" value="1"/>
</dbReference>
<evidence type="ECO:0000256" key="5">
    <source>
        <dbReference type="PIRSR" id="PIRSR606118-50"/>
    </source>
</evidence>
<dbReference type="SMART" id="SM00857">
    <property type="entry name" value="Resolvase"/>
    <property type="match status" value="1"/>
</dbReference>
<dbReference type="InterPro" id="IPR006120">
    <property type="entry name" value="Resolvase_HTH_dom"/>
</dbReference>
<evidence type="ECO:0000256" key="2">
    <source>
        <dbReference type="ARBA" id="ARBA00022908"/>
    </source>
</evidence>
<sequence length="197" mass="21949">MTGQRVGYVRVSTAEQNEARQLDDVELDRVFTDKASGRDRQRPELEKLLDFVRDGDTVYVHSLDRLGRNVDDLRDLITELTGQGVEVRIVKQGLTFTSDDTSPMNRLMLTMLGAFAEFELAMIRERQAEGIAKAKAAGKYRGRNAALTPEQVEEIAQRHAGGAGEGITALATEYGVSRQTVYNYLNRGRLDITGLLE</sequence>
<feature type="domain" description="Resolvase/invertase-type recombinase catalytic" evidence="7">
    <location>
        <begin position="4"/>
        <end position="138"/>
    </location>
</feature>
<comment type="similarity">
    <text evidence="1">Belongs to the site-specific recombinase resolvase family.</text>
</comment>
<keyword evidence="2" id="KW-0229">DNA integration</keyword>
<evidence type="ECO:0000259" key="7">
    <source>
        <dbReference type="PROSITE" id="PS51736"/>
    </source>
</evidence>
<dbReference type="Proteomes" id="UP000466307">
    <property type="component" value="Unassembled WGS sequence"/>
</dbReference>
<dbReference type="Pfam" id="PF00239">
    <property type="entry name" value="Resolvase"/>
    <property type="match status" value="1"/>
</dbReference>
<dbReference type="Gene3D" id="1.10.10.60">
    <property type="entry name" value="Homeodomain-like"/>
    <property type="match status" value="1"/>
</dbReference>
<keyword evidence="3" id="KW-0238">DNA-binding</keyword>
<dbReference type="GO" id="GO:0003677">
    <property type="term" value="F:DNA binding"/>
    <property type="evidence" value="ECO:0007669"/>
    <property type="project" value="UniProtKB-KW"/>
</dbReference>
<proteinExistence type="inferred from homology"/>
<dbReference type="GO" id="GO:0000150">
    <property type="term" value="F:DNA strand exchange activity"/>
    <property type="evidence" value="ECO:0007669"/>
    <property type="project" value="InterPro"/>
</dbReference>
<dbReference type="GO" id="GO:0015074">
    <property type="term" value="P:DNA integration"/>
    <property type="evidence" value="ECO:0007669"/>
    <property type="project" value="UniProtKB-KW"/>
</dbReference>